<organism evidence="3 4">
    <name type="scientific">Candidatus Amesbacteria bacterium GW2011_GWB1_48_13</name>
    <dbReference type="NCBI Taxonomy" id="1618362"/>
    <lineage>
        <taxon>Bacteria</taxon>
        <taxon>Candidatus Amesiibacteriota</taxon>
    </lineage>
</organism>
<keyword evidence="1" id="KW-1133">Transmembrane helix</keyword>
<feature type="transmembrane region" description="Helical" evidence="1">
    <location>
        <begin position="333"/>
        <end position="350"/>
    </location>
</feature>
<dbReference type="AlphaFoldDB" id="A0A0G1UT42"/>
<evidence type="ECO:0000313" key="3">
    <source>
        <dbReference type="EMBL" id="KKU97206.1"/>
    </source>
</evidence>
<sequence length="463" mass="51312">MIFKKLTTSLIALSVLISVFAAFPPVSARAVGGLACLPYSTLQAIPFLGSFITQELIDGPWYNPGTCQFLEKVYDAPEDEIFGERYTFAQVNWIINSITAQVFPFNLFYLDSPFDILRGMFGSGERIEFKDFAKLGIPGLLMGNITQMYERQPASGIDITRSTLAKFSVVSPAHAQGFGYTSLEPLRVLWSASRNVVYLIMVVFLLAAGFMVMFRVKVNPQTAVTVQMMIPRIIITLLLVTFSYAIAGFVLDLIYVVISLLISSFGSVINAPLAISQVTGPITNFFFYYLMVWMAFGIAVPILGPLFTAVMTIIILFLIFKVWWLLLKTYITLMFLIILGPWQIMLGLLPNNQGFSSWFKNLIAHASVFVVIPIMFIFSTLFWNIQDLLVSFANQVPLLAQIYAFIADLIGATGSGNIAGELPHLPLFSTGDFIFNLAIGYAILALMPKAADMVRDAIKAPAF</sequence>
<evidence type="ECO:0000256" key="1">
    <source>
        <dbReference type="SAM" id="Phobius"/>
    </source>
</evidence>
<feature type="transmembrane region" description="Helical" evidence="1">
    <location>
        <begin position="253"/>
        <end position="273"/>
    </location>
</feature>
<feature type="chain" id="PRO_5002540097" evidence="2">
    <location>
        <begin position="22"/>
        <end position="463"/>
    </location>
</feature>
<dbReference type="Proteomes" id="UP000034694">
    <property type="component" value="Unassembled WGS sequence"/>
</dbReference>
<feature type="transmembrane region" description="Helical" evidence="1">
    <location>
        <begin position="228"/>
        <end position="247"/>
    </location>
</feature>
<feature type="transmembrane region" description="Helical" evidence="1">
    <location>
        <begin position="425"/>
        <end position="446"/>
    </location>
</feature>
<feature type="transmembrane region" description="Helical" evidence="1">
    <location>
        <begin position="362"/>
        <end position="384"/>
    </location>
</feature>
<gene>
    <name evidence="3" type="ORF">UY28_C0026G0015</name>
</gene>
<dbReference type="EMBL" id="LCPK01000026">
    <property type="protein sequence ID" value="KKU97206.1"/>
    <property type="molecule type" value="Genomic_DNA"/>
</dbReference>
<proteinExistence type="predicted"/>
<evidence type="ECO:0000256" key="2">
    <source>
        <dbReference type="SAM" id="SignalP"/>
    </source>
</evidence>
<feature type="transmembrane region" description="Helical" evidence="1">
    <location>
        <begin position="196"/>
        <end position="216"/>
    </location>
</feature>
<reference evidence="3 4" key="1">
    <citation type="journal article" date="2015" name="Nature">
        <title>rRNA introns, odd ribosomes, and small enigmatic genomes across a large radiation of phyla.</title>
        <authorList>
            <person name="Brown C.T."/>
            <person name="Hug L.A."/>
            <person name="Thomas B.C."/>
            <person name="Sharon I."/>
            <person name="Castelle C.J."/>
            <person name="Singh A."/>
            <person name="Wilkins M.J."/>
            <person name="Williams K.H."/>
            <person name="Banfield J.F."/>
        </authorList>
    </citation>
    <scope>NUCLEOTIDE SEQUENCE [LARGE SCALE GENOMIC DNA]</scope>
</reference>
<keyword evidence="2" id="KW-0732">Signal</keyword>
<feature type="transmembrane region" description="Helical" evidence="1">
    <location>
        <begin position="285"/>
        <end position="303"/>
    </location>
</feature>
<accession>A0A0G1UT42</accession>
<keyword evidence="1" id="KW-0472">Membrane</keyword>
<evidence type="ECO:0000313" key="4">
    <source>
        <dbReference type="Proteomes" id="UP000034694"/>
    </source>
</evidence>
<protein>
    <submittedName>
        <fullName evidence="3">Uncharacterized protein</fullName>
    </submittedName>
</protein>
<feature type="transmembrane region" description="Helical" evidence="1">
    <location>
        <begin position="396"/>
        <end position="419"/>
    </location>
</feature>
<comment type="caution">
    <text evidence="3">The sequence shown here is derived from an EMBL/GenBank/DDBJ whole genome shotgun (WGS) entry which is preliminary data.</text>
</comment>
<feature type="non-terminal residue" evidence="3">
    <location>
        <position position="463"/>
    </location>
</feature>
<name>A0A0G1UT42_9BACT</name>
<keyword evidence="1" id="KW-0812">Transmembrane</keyword>
<feature type="signal peptide" evidence="2">
    <location>
        <begin position="1"/>
        <end position="21"/>
    </location>
</feature>